<evidence type="ECO:0000313" key="4">
    <source>
        <dbReference type="Proteomes" id="UP001222325"/>
    </source>
</evidence>
<dbReference type="PRINTS" id="PR01217">
    <property type="entry name" value="PRICHEXTENSN"/>
</dbReference>
<sequence>MRFPFGVFISLALALAAVATPDPTFDHPKDVAAPTREKQVAAYALSTGVADRALAYVVGRAKKPTKPKATPKPKPPKATKPKPKPKPKTTAKPKATTKAKPKTPAKPTTNPVVKPATKTTSKKAVTKPTSKAAVKPITKPSAKPCNYPDIHRNPRSSTNPTAAKASVKPSANPPTKSAKASARPSAKASAKPSAKLPTKSKSASASAKPSASAKTCALKKTKSTSRIKARAGVSHPSGTGTTTLFHGTTALSAAALEAQGVRLKRTAGRGDFSHRPECDGGFYLTDSLIAAAQFACHERQQPRGDQVDVLVHTEFTWRGAGMGIKAFPSATQEFDDFLEYNEGPDVDDEEDVENFDDPFHDEAREIYDNSDMITGPLPPDGLFDVDLNKALFRQYAVIKQDAADNNLVLTARHRSILCKNVPKNTALTAQMYEELQGGNPNFKAALLSLQDPACAV</sequence>
<organism evidence="3 4">
    <name type="scientific">Mycena belliarum</name>
    <dbReference type="NCBI Taxonomy" id="1033014"/>
    <lineage>
        <taxon>Eukaryota</taxon>
        <taxon>Fungi</taxon>
        <taxon>Dikarya</taxon>
        <taxon>Basidiomycota</taxon>
        <taxon>Agaricomycotina</taxon>
        <taxon>Agaricomycetes</taxon>
        <taxon>Agaricomycetidae</taxon>
        <taxon>Agaricales</taxon>
        <taxon>Marasmiineae</taxon>
        <taxon>Mycenaceae</taxon>
        <taxon>Mycena</taxon>
    </lineage>
</organism>
<feature type="signal peptide" evidence="2">
    <location>
        <begin position="1"/>
        <end position="19"/>
    </location>
</feature>
<dbReference type="Proteomes" id="UP001222325">
    <property type="component" value="Unassembled WGS sequence"/>
</dbReference>
<feature type="compositionally biased region" description="Basic residues" evidence="1">
    <location>
        <begin position="60"/>
        <end position="103"/>
    </location>
</feature>
<accession>A0AAD6TT67</accession>
<feature type="chain" id="PRO_5042229737" evidence="2">
    <location>
        <begin position="20"/>
        <end position="456"/>
    </location>
</feature>
<evidence type="ECO:0000256" key="2">
    <source>
        <dbReference type="SAM" id="SignalP"/>
    </source>
</evidence>
<comment type="caution">
    <text evidence="3">The sequence shown here is derived from an EMBL/GenBank/DDBJ whole genome shotgun (WGS) entry which is preliminary data.</text>
</comment>
<proteinExistence type="predicted"/>
<dbReference type="InterPro" id="IPR050972">
    <property type="entry name" value="SDr-like"/>
</dbReference>
<dbReference type="PANTHER" id="PTHR34403">
    <property type="entry name" value="TOL-PAL SYSTEM PROTEIN TOLA"/>
    <property type="match status" value="1"/>
</dbReference>
<feature type="compositionally biased region" description="Low complexity" evidence="1">
    <location>
        <begin position="126"/>
        <end position="135"/>
    </location>
</feature>
<evidence type="ECO:0000256" key="1">
    <source>
        <dbReference type="SAM" id="MobiDB-lite"/>
    </source>
</evidence>
<keyword evidence="4" id="KW-1185">Reference proteome</keyword>
<feature type="compositionally biased region" description="Low complexity" evidence="1">
    <location>
        <begin position="105"/>
        <end position="119"/>
    </location>
</feature>
<reference evidence="3" key="1">
    <citation type="submission" date="2023-03" db="EMBL/GenBank/DDBJ databases">
        <title>Massive genome expansion in bonnet fungi (Mycena s.s.) driven by repeated elements and novel gene families across ecological guilds.</title>
        <authorList>
            <consortium name="Lawrence Berkeley National Laboratory"/>
            <person name="Harder C.B."/>
            <person name="Miyauchi S."/>
            <person name="Viragh M."/>
            <person name="Kuo A."/>
            <person name="Thoen E."/>
            <person name="Andreopoulos B."/>
            <person name="Lu D."/>
            <person name="Skrede I."/>
            <person name="Drula E."/>
            <person name="Henrissat B."/>
            <person name="Morin E."/>
            <person name="Kohler A."/>
            <person name="Barry K."/>
            <person name="LaButti K."/>
            <person name="Morin E."/>
            <person name="Salamov A."/>
            <person name="Lipzen A."/>
            <person name="Mereny Z."/>
            <person name="Hegedus B."/>
            <person name="Baldrian P."/>
            <person name="Stursova M."/>
            <person name="Weitz H."/>
            <person name="Taylor A."/>
            <person name="Grigoriev I.V."/>
            <person name="Nagy L.G."/>
            <person name="Martin F."/>
            <person name="Kauserud H."/>
        </authorList>
    </citation>
    <scope>NUCLEOTIDE SEQUENCE</scope>
    <source>
        <strain evidence="3">CBHHK173m</strain>
    </source>
</reference>
<dbReference type="EMBL" id="JARJCN010000094">
    <property type="protein sequence ID" value="KAJ7075520.1"/>
    <property type="molecule type" value="Genomic_DNA"/>
</dbReference>
<protein>
    <submittedName>
        <fullName evidence="3">Uncharacterized protein</fullName>
    </submittedName>
</protein>
<feature type="compositionally biased region" description="Basic residues" evidence="1">
    <location>
        <begin position="217"/>
        <end position="229"/>
    </location>
</feature>
<keyword evidence="2" id="KW-0732">Signal</keyword>
<evidence type="ECO:0000313" key="3">
    <source>
        <dbReference type="EMBL" id="KAJ7075520.1"/>
    </source>
</evidence>
<feature type="region of interest" description="Disordered" evidence="1">
    <location>
        <begin position="58"/>
        <end position="241"/>
    </location>
</feature>
<name>A0AAD6TT67_9AGAR</name>
<dbReference type="AlphaFoldDB" id="A0AAD6TT67"/>
<gene>
    <name evidence="3" type="ORF">B0H15DRAFT_1027074</name>
</gene>
<feature type="compositionally biased region" description="Low complexity" evidence="1">
    <location>
        <begin position="173"/>
        <end position="215"/>
    </location>
</feature>
<dbReference type="PANTHER" id="PTHR34403:SF8">
    <property type="entry name" value="TOL-PAL SYSTEM PROTEIN TOLA"/>
    <property type="match status" value="1"/>
</dbReference>